<accession>A0A2S2CQG7</accession>
<dbReference type="KEGG" id="azz:DEW08_11265"/>
<sequence length="72" mass="7891">MANVLHDPADDKPYETFRLGVFIPAVLASAILLLALPIGFIFHFQVILYAALLATAGEFVAIYRMTAGRLLE</sequence>
<dbReference type="OrthoDB" id="7307745at2"/>
<dbReference type="EMBL" id="CP029353">
    <property type="protein sequence ID" value="AWK86741.1"/>
    <property type="molecule type" value="Genomic_DNA"/>
</dbReference>
<evidence type="ECO:0000313" key="3">
    <source>
        <dbReference type="Proteomes" id="UP000245629"/>
    </source>
</evidence>
<feature type="transmembrane region" description="Helical" evidence="1">
    <location>
        <begin position="21"/>
        <end position="40"/>
    </location>
</feature>
<keyword evidence="1" id="KW-0472">Membrane</keyword>
<dbReference type="RefSeq" id="WP_109327185.1">
    <property type="nucleotide sequence ID" value="NZ_CP029353.1"/>
</dbReference>
<dbReference type="AlphaFoldDB" id="A0A2S2CQG7"/>
<reference evidence="3" key="1">
    <citation type="submission" date="2018-05" db="EMBL/GenBank/DDBJ databases">
        <title>Azospirillum thermophila sp. nov., a novel isolated from hot spring.</title>
        <authorList>
            <person name="Zhao Z."/>
        </authorList>
    </citation>
    <scope>NUCLEOTIDE SEQUENCE [LARGE SCALE GENOMIC DNA]</scope>
    <source>
        <strain evidence="3">CFH 70021</strain>
    </source>
</reference>
<dbReference type="Proteomes" id="UP000245629">
    <property type="component" value="Chromosome 2"/>
</dbReference>
<protein>
    <submittedName>
        <fullName evidence="2">Uncharacterized protein</fullName>
    </submittedName>
</protein>
<evidence type="ECO:0000256" key="1">
    <source>
        <dbReference type="SAM" id="Phobius"/>
    </source>
</evidence>
<proteinExistence type="predicted"/>
<gene>
    <name evidence="2" type="ORF">DEW08_11265</name>
</gene>
<name>A0A2S2CQG7_9PROT</name>
<feature type="transmembrane region" description="Helical" evidence="1">
    <location>
        <begin position="46"/>
        <end position="63"/>
    </location>
</feature>
<organism evidence="2 3">
    <name type="scientific">Azospirillum thermophilum</name>
    <dbReference type="NCBI Taxonomy" id="2202148"/>
    <lineage>
        <taxon>Bacteria</taxon>
        <taxon>Pseudomonadati</taxon>
        <taxon>Pseudomonadota</taxon>
        <taxon>Alphaproteobacteria</taxon>
        <taxon>Rhodospirillales</taxon>
        <taxon>Azospirillaceae</taxon>
        <taxon>Azospirillum</taxon>
    </lineage>
</organism>
<keyword evidence="1" id="KW-0812">Transmembrane</keyword>
<evidence type="ECO:0000313" key="2">
    <source>
        <dbReference type="EMBL" id="AWK86741.1"/>
    </source>
</evidence>
<keyword evidence="1" id="KW-1133">Transmembrane helix</keyword>
<keyword evidence="3" id="KW-1185">Reference proteome</keyword>